<sequence>MCRLLIILTLVLVIGTILGRPHKFKGKYDSHRRPGILSKFCSNTTIAQNYLTKILSLIHKFQSNASYDSVLKLQSIHFINYASNRTNQELLHRDCQAFSKGLMAARKLDKLVDRTRKHLASIIQNEIQQVSQRVNNGKGFHEIDD</sequence>
<dbReference type="Proteomes" id="UP000663852">
    <property type="component" value="Unassembled WGS sequence"/>
</dbReference>
<dbReference type="EMBL" id="CAJNOJ010000112">
    <property type="protein sequence ID" value="CAF1135986.1"/>
    <property type="molecule type" value="Genomic_DNA"/>
</dbReference>
<gene>
    <name evidence="2" type="ORF">EDS130_LOCUS21821</name>
    <name evidence="3" type="ORF">XAT740_LOCUS46268</name>
</gene>
<dbReference type="OrthoDB" id="10010927at2759"/>
<feature type="signal peptide" evidence="1">
    <location>
        <begin position="1"/>
        <end position="19"/>
    </location>
</feature>
<organism evidence="3 4">
    <name type="scientific">Adineta ricciae</name>
    <name type="common">Rotifer</name>
    <dbReference type="NCBI Taxonomy" id="249248"/>
    <lineage>
        <taxon>Eukaryota</taxon>
        <taxon>Metazoa</taxon>
        <taxon>Spiralia</taxon>
        <taxon>Gnathifera</taxon>
        <taxon>Rotifera</taxon>
        <taxon>Eurotatoria</taxon>
        <taxon>Bdelloidea</taxon>
        <taxon>Adinetida</taxon>
        <taxon>Adinetidae</taxon>
        <taxon>Adineta</taxon>
    </lineage>
</organism>
<evidence type="ECO:0000313" key="2">
    <source>
        <dbReference type="EMBL" id="CAF1135986.1"/>
    </source>
</evidence>
<proteinExistence type="predicted"/>
<keyword evidence="4" id="KW-1185">Reference proteome</keyword>
<comment type="caution">
    <text evidence="3">The sequence shown here is derived from an EMBL/GenBank/DDBJ whole genome shotgun (WGS) entry which is preliminary data.</text>
</comment>
<evidence type="ECO:0000313" key="3">
    <source>
        <dbReference type="EMBL" id="CAF1588244.1"/>
    </source>
</evidence>
<evidence type="ECO:0000256" key="1">
    <source>
        <dbReference type="SAM" id="SignalP"/>
    </source>
</evidence>
<dbReference type="AlphaFoldDB" id="A0A815ZW59"/>
<keyword evidence="1" id="KW-0732">Signal</keyword>
<name>A0A815ZW59_ADIRI</name>
<protein>
    <submittedName>
        <fullName evidence="3">Uncharacterized protein</fullName>
    </submittedName>
</protein>
<feature type="chain" id="PRO_5035608410" evidence="1">
    <location>
        <begin position="20"/>
        <end position="145"/>
    </location>
</feature>
<evidence type="ECO:0000313" key="4">
    <source>
        <dbReference type="Proteomes" id="UP000663828"/>
    </source>
</evidence>
<accession>A0A815ZW59</accession>
<reference evidence="3" key="1">
    <citation type="submission" date="2021-02" db="EMBL/GenBank/DDBJ databases">
        <authorList>
            <person name="Nowell W R."/>
        </authorList>
    </citation>
    <scope>NUCLEOTIDE SEQUENCE</scope>
</reference>
<dbReference type="Proteomes" id="UP000663828">
    <property type="component" value="Unassembled WGS sequence"/>
</dbReference>
<dbReference type="EMBL" id="CAJNOR010006185">
    <property type="protein sequence ID" value="CAF1588244.1"/>
    <property type="molecule type" value="Genomic_DNA"/>
</dbReference>